<evidence type="ECO:0000256" key="1">
    <source>
        <dbReference type="ARBA" id="ARBA00000085"/>
    </source>
</evidence>
<dbReference type="InterPro" id="IPR036890">
    <property type="entry name" value="HATPase_C_sf"/>
</dbReference>
<gene>
    <name evidence="11" type="ORF">ENN98_04695</name>
</gene>
<keyword evidence="6 11" id="KW-0418">Kinase</keyword>
<dbReference type="EC" id="2.7.13.3" evidence="2"/>
<keyword evidence="5" id="KW-0547">Nucleotide-binding</keyword>
<evidence type="ECO:0000256" key="4">
    <source>
        <dbReference type="ARBA" id="ARBA00022679"/>
    </source>
</evidence>
<dbReference type="GO" id="GO:0005524">
    <property type="term" value="F:ATP binding"/>
    <property type="evidence" value="ECO:0007669"/>
    <property type="project" value="UniProtKB-KW"/>
</dbReference>
<feature type="transmembrane region" description="Helical" evidence="9">
    <location>
        <begin position="303"/>
        <end position="323"/>
    </location>
</feature>
<dbReference type="SUPFAM" id="SSF55874">
    <property type="entry name" value="ATPase domain of HSP90 chaperone/DNA topoisomerase II/histidine kinase"/>
    <property type="match status" value="1"/>
</dbReference>
<proteinExistence type="predicted"/>
<dbReference type="GO" id="GO:0000155">
    <property type="term" value="F:phosphorelay sensor kinase activity"/>
    <property type="evidence" value="ECO:0007669"/>
    <property type="project" value="InterPro"/>
</dbReference>
<keyword evidence="9" id="KW-1133">Transmembrane helix</keyword>
<dbReference type="CDD" id="cd18774">
    <property type="entry name" value="PDC2_HK_sensor"/>
    <property type="match status" value="1"/>
</dbReference>
<dbReference type="SMART" id="SM00388">
    <property type="entry name" value="HisKA"/>
    <property type="match status" value="1"/>
</dbReference>
<dbReference type="InterPro" id="IPR005467">
    <property type="entry name" value="His_kinase_dom"/>
</dbReference>
<dbReference type="EMBL" id="DSDS01000108">
    <property type="protein sequence ID" value="HET97980.1"/>
    <property type="molecule type" value="Genomic_DNA"/>
</dbReference>
<evidence type="ECO:0000259" key="10">
    <source>
        <dbReference type="PROSITE" id="PS50109"/>
    </source>
</evidence>
<evidence type="ECO:0000256" key="9">
    <source>
        <dbReference type="SAM" id="Phobius"/>
    </source>
</evidence>
<comment type="catalytic activity">
    <reaction evidence="1">
        <text>ATP + protein L-histidine = ADP + protein N-phospho-L-histidine.</text>
        <dbReference type="EC" id="2.7.13.3"/>
    </reaction>
</comment>
<keyword evidence="9" id="KW-0812">Transmembrane</keyword>
<keyword evidence="8" id="KW-0902">Two-component regulatory system</keyword>
<evidence type="ECO:0000313" key="11">
    <source>
        <dbReference type="EMBL" id="HET97980.1"/>
    </source>
</evidence>
<evidence type="ECO:0000256" key="6">
    <source>
        <dbReference type="ARBA" id="ARBA00022777"/>
    </source>
</evidence>
<dbReference type="InterPro" id="IPR004358">
    <property type="entry name" value="Sig_transdc_His_kin-like_C"/>
</dbReference>
<evidence type="ECO:0000256" key="7">
    <source>
        <dbReference type="ARBA" id="ARBA00022840"/>
    </source>
</evidence>
<dbReference type="Pfam" id="PF00512">
    <property type="entry name" value="HisKA"/>
    <property type="match status" value="1"/>
</dbReference>
<dbReference type="CDD" id="cd00082">
    <property type="entry name" value="HisKA"/>
    <property type="match status" value="1"/>
</dbReference>
<dbReference type="Pfam" id="PF02518">
    <property type="entry name" value="HATPase_c"/>
    <property type="match status" value="1"/>
</dbReference>
<dbReference type="SMART" id="SM00387">
    <property type="entry name" value="HATPase_c"/>
    <property type="match status" value="1"/>
</dbReference>
<evidence type="ECO:0000256" key="3">
    <source>
        <dbReference type="ARBA" id="ARBA00022553"/>
    </source>
</evidence>
<keyword evidence="7" id="KW-0067">ATP-binding</keyword>
<dbReference type="InterPro" id="IPR036097">
    <property type="entry name" value="HisK_dim/P_sf"/>
</dbReference>
<protein>
    <recommendedName>
        <fullName evidence="2">histidine kinase</fullName>
        <ecNumber evidence="2">2.7.13.3</ecNumber>
    </recommendedName>
</protein>
<dbReference type="InterPro" id="IPR003661">
    <property type="entry name" value="HisK_dim/P_dom"/>
</dbReference>
<dbReference type="PRINTS" id="PR00344">
    <property type="entry name" value="BCTRLSENSOR"/>
</dbReference>
<dbReference type="Gene3D" id="1.10.287.130">
    <property type="match status" value="1"/>
</dbReference>
<comment type="caution">
    <text evidence="11">The sequence shown here is derived from an EMBL/GenBank/DDBJ whole genome shotgun (WGS) entry which is preliminary data.</text>
</comment>
<evidence type="ECO:0000256" key="2">
    <source>
        <dbReference type="ARBA" id="ARBA00012438"/>
    </source>
</evidence>
<dbReference type="Gene3D" id="3.30.565.10">
    <property type="entry name" value="Histidine kinase-like ATPase, C-terminal domain"/>
    <property type="match status" value="1"/>
</dbReference>
<dbReference type="Proteomes" id="UP000885986">
    <property type="component" value="Unassembled WGS sequence"/>
</dbReference>
<evidence type="ECO:0000256" key="5">
    <source>
        <dbReference type="ARBA" id="ARBA00022741"/>
    </source>
</evidence>
<dbReference type="PROSITE" id="PS50109">
    <property type="entry name" value="HIS_KIN"/>
    <property type="match status" value="1"/>
</dbReference>
<name>A0A7C2TGF6_9BACT</name>
<dbReference type="PANTHER" id="PTHR43065:SF46">
    <property type="entry name" value="C4-DICARBOXYLATE TRANSPORT SENSOR PROTEIN DCTB"/>
    <property type="match status" value="1"/>
</dbReference>
<dbReference type="SUPFAM" id="SSF47384">
    <property type="entry name" value="Homodimeric domain of signal transducing histidine kinase"/>
    <property type="match status" value="1"/>
</dbReference>
<evidence type="ECO:0000256" key="8">
    <source>
        <dbReference type="ARBA" id="ARBA00023012"/>
    </source>
</evidence>
<sequence length="591" mass="65836">MSITEAIMAKFKPEFWATGGGEPGSGRRVLNFRRTWEQAILLMLGVSLVPLLALAHLDFQVTRNHAENEMALRTGRLLNDNMRAVSFFLQERRAALQFVIQTHTLAELADERGLALNLEGLRSSVGGFVDLGLFDGSGRHFRYSGPYSLQDLDYAAESWFQEVVTAGVHISDFYRGFRDDPHLVIALRRDMDDGSFYILRATLSTEWFNAQLAQFKRSGYGEAFLVNRQGIVQTPTMNYGEVLQRVRLPELPSFTEEFRVFPGVDEDGRELIIGYAVIPDAPFILMVIQRKSEVLRSWVQTRLVITAFVAVSIILIILVILGVTTRLVNKLYQADHERIKAMQEAEQVGKLASVGRLAAGVAHEINNPLAIINEKAGLMRDLLVHGNQETRLVRMPVLLDAIREAVERCAVITRRLLGFARHLESRWQEVRIQDVIEEVLAFHGKEAEYRNINLCVDVAPEVPVFVSDRGKLQQIFLNLVSNAFAAIGDGGHIYITGTMKNEAQVLVTVTDDGTGIPAVDLKRIFEPFFSTRTQRGGTGLGLSITYGLVRELGGNIQVESAVGVGTRFFVTLPLNAAKLQDGREENANSVG</sequence>
<dbReference type="PANTHER" id="PTHR43065">
    <property type="entry name" value="SENSOR HISTIDINE KINASE"/>
    <property type="match status" value="1"/>
</dbReference>
<keyword evidence="9" id="KW-0472">Membrane</keyword>
<dbReference type="InterPro" id="IPR003594">
    <property type="entry name" value="HATPase_dom"/>
</dbReference>
<organism evidence="11">
    <name type="scientific">Desulfurivibrio alkaliphilus</name>
    <dbReference type="NCBI Taxonomy" id="427923"/>
    <lineage>
        <taxon>Bacteria</taxon>
        <taxon>Pseudomonadati</taxon>
        <taxon>Thermodesulfobacteriota</taxon>
        <taxon>Desulfobulbia</taxon>
        <taxon>Desulfobulbales</taxon>
        <taxon>Desulfobulbaceae</taxon>
        <taxon>Desulfurivibrio</taxon>
    </lineage>
</organism>
<keyword evidence="4" id="KW-0808">Transferase</keyword>
<reference evidence="11" key="1">
    <citation type="journal article" date="2020" name="mSystems">
        <title>Genome- and Community-Level Interaction Insights into Carbon Utilization and Element Cycling Functions of Hydrothermarchaeota in Hydrothermal Sediment.</title>
        <authorList>
            <person name="Zhou Z."/>
            <person name="Liu Y."/>
            <person name="Xu W."/>
            <person name="Pan J."/>
            <person name="Luo Z.H."/>
            <person name="Li M."/>
        </authorList>
    </citation>
    <scope>NUCLEOTIDE SEQUENCE [LARGE SCALE GENOMIC DNA]</scope>
    <source>
        <strain evidence="11">SpSt-1224</strain>
    </source>
</reference>
<keyword evidence="3" id="KW-0597">Phosphoprotein</keyword>
<dbReference type="AlphaFoldDB" id="A0A7C2TGF6"/>
<feature type="domain" description="Histidine kinase" evidence="10">
    <location>
        <begin position="360"/>
        <end position="576"/>
    </location>
</feature>
<accession>A0A7C2TGF6</accession>